<gene>
    <name evidence="3" type="ORF">OESDEN_07354</name>
</gene>
<evidence type="ECO:0000259" key="2">
    <source>
        <dbReference type="PROSITE" id="PS50853"/>
    </source>
</evidence>
<protein>
    <submittedName>
        <fullName evidence="3">Fibronectin type III domain protein</fullName>
    </submittedName>
</protein>
<reference evidence="3 4" key="1">
    <citation type="submission" date="2014-03" db="EMBL/GenBank/DDBJ databases">
        <title>Draft genome of the hookworm Oesophagostomum dentatum.</title>
        <authorList>
            <person name="Mitreva M."/>
        </authorList>
    </citation>
    <scope>NUCLEOTIDE SEQUENCE [LARGE SCALE GENOMIC DNA]</scope>
    <source>
        <strain evidence="3 4">OD-Hann</strain>
    </source>
</reference>
<dbReference type="GO" id="GO:0098609">
    <property type="term" value="P:cell-cell adhesion"/>
    <property type="evidence" value="ECO:0007669"/>
    <property type="project" value="TreeGrafter"/>
</dbReference>
<feature type="domain" description="Fibronectin type-III" evidence="2">
    <location>
        <begin position="16"/>
        <end position="116"/>
    </location>
</feature>
<dbReference type="InterPro" id="IPR036116">
    <property type="entry name" value="FN3_sf"/>
</dbReference>
<dbReference type="InterPro" id="IPR003961">
    <property type="entry name" value="FN3_dom"/>
</dbReference>
<feature type="domain" description="Fibronectin type-III" evidence="2">
    <location>
        <begin position="121"/>
        <end position="224"/>
    </location>
</feature>
<dbReference type="OrthoDB" id="5848782at2759"/>
<dbReference type="PANTHER" id="PTHR44170">
    <property type="entry name" value="PROTEIN SIDEKICK"/>
    <property type="match status" value="1"/>
</dbReference>
<dbReference type="SUPFAM" id="SSF49265">
    <property type="entry name" value="Fibronectin type III"/>
    <property type="match status" value="2"/>
</dbReference>
<evidence type="ECO:0000313" key="4">
    <source>
        <dbReference type="Proteomes" id="UP000053660"/>
    </source>
</evidence>
<proteinExistence type="predicted"/>
<dbReference type="InterPro" id="IPR013783">
    <property type="entry name" value="Ig-like_fold"/>
</dbReference>
<keyword evidence="4" id="KW-1185">Reference proteome</keyword>
<evidence type="ECO:0000313" key="3">
    <source>
        <dbReference type="EMBL" id="KHJ92755.1"/>
    </source>
</evidence>
<organism evidence="3 4">
    <name type="scientific">Oesophagostomum dentatum</name>
    <name type="common">Nodular worm</name>
    <dbReference type="NCBI Taxonomy" id="61180"/>
    <lineage>
        <taxon>Eukaryota</taxon>
        <taxon>Metazoa</taxon>
        <taxon>Ecdysozoa</taxon>
        <taxon>Nematoda</taxon>
        <taxon>Chromadorea</taxon>
        <taxon>Rhabditida</taxon>
        <taxon>Rhabditina</taxon>
        <taxon>Rhabditomorpha</taxon>
        <taxon>Strongyloidea</taxon>
        <taxon>Strongylidae</taxon>
        <taxon>Oesophagostomum</taxon>
    </lineage>
</organism>
<dbReference type="PROSITE" id="PS50853">
    <property type="entry name" value="FN3"/>
    <property type="match status" value="2"/>
</dbReference>
<dbReference type="AlphaFoldDB" id="A0A0B1TBN6"/>
<keyword evidence="1" id="KW-1015">Disulfide bond</keyword>
<dbReference type="Gene3D" id="2.60.40.10">
    <property type="entry name" value="Immunoglobulins"/>
    <property type="match status" value="2"/>
</dbReference>
<name>A0A0B1TBN6_OESDE</name>
<dbReference type="CDD" id="cd00063">
    <property type="entry name" value="FN3"/>
    <property type="match status" value="2"/>
</dbReference>
<dbReference type="Pfam" id="PF00041">
    <property type="entry name" value="fn3"/>
    <property type="match status" value="1"/>
</dbReference>
<dbReference type="SMART" id="SM00060">
    <property type="entry name" value="FN3"/>
    <property type="match status" value="2"/>
</dbReference>
<dbReference type="PANTHER" id="PTHR44170:SF56">
    <property type="entry name" value="FIBRONECTIN TYPE-III DOMAIN-CONTAINING PROTEIN"/>
    <property type="match status" value="1"/>
</dbReference>
<accession>A0A0B1TBN6</accession>
<dbReference type="Proteomes" id="UP000053660">
    <property type="component" value="Unassembled WGS sequence"/>
</dbReference>
<dbReference type="EMBL" id="KN551151">
    <property type="protein sequence ID" value="KHJ92755.1"/>
    <property type="molecule type" value="Genomic_DNA"/>
</dbReference>
<evidence type="ECO:0000256" key="1">
    <source>
        <dbReference type="ARBA" id="ARBA00023157"/>
    </source>
</evidence>
<sequence length="268" mass="30134">MVRVVTTSVRVPVLAPPVPTRNDTARYGAETIAIRWDNPLVEEDDEAPVRFVQVEYQKSNRDEWVPVEKLVSGQEDGVVVPRLKPNSAYRFRIRYIGDSSQSVWSAESDWMKTLPAQPAAAPLSLAASPYDSTSLLLQWNTPPREAWNADAVGYRIAFREYPLAAENETWTTVEIPANSTWPERPQYLLHNLASFRHYIIRMRVFNSEGSGPFSSPVFVYVGYSIPKRNVSNLVAEPLSSTSLSVKWDAWNEDGDAAISGFKVMSLLL</sequence>